<feature type="transmembrane region" description="Helical" evidence="1">
    <location>
        <begin position="145"/>
        <end position="166"/>
    </location>
</feature>
<keyword evidence="4" id="KW-1185">Reference proteome</keyword>
<accession>A0ABV0BM29</accession>
<evidence type="ECO:0000313" key="3">
    <source>
        <dbReference type="EMBL" id="MEN3931735.1"/>
    </source>
</evidence>
<keyword evidence="1" id="KW-0472">Membrane</keyword>
<dbReference type="RefSeq" id="WP_346337783.1">
    <property type="nucleotide sequence ID" value="NZ_JBBYXI010000005.1"/>
</dbReference>
<dbReference type="SUPFAM" id="SSF52821">
    <property type="entry name" value="Rhodanese/Cell cycle control phosphatase"/>
    <property type="match status" value="1"/>
</dbReference>
<dbReference type="PANTHER" id="PTHR44086">
    <property type="entry name" value="THIOSULFATE SULFURTRANSFERASE RDL2, MITOCHONDRIAL-RELATED"/>
    <property type="match status" value="1"/>
</dbReference>
<dbReference type="Pfam" id="PF00581">
    <property type="entry name" value="Rhodanese"/>
    <property type="match status" value="1"/>
</dbReference>
<dbReference type="InterPro" id="IPR036873">
    <property type="entry name" value="Rhodanese-like_dom_sf"/>
</dbReference>
<reference evidence="3 4" key="1">
    <citation type="submission" date="2024-04" db="EMBL/GenBank/DDBJ databases">
        <title>A novel species isolated from cricket.</title>
        <authorList>
            <person name="Wang H.-C."/>
        </authorList>
    </citation>
    <scope>NUCLEOTIDE SEQUENCE [LARGE SCALE GENOMIC DNA]</scope>
    <source>
        <strain evidence="3 4">WL0021</strain>
    </source>
</reference>
<dbReference type="InterPro" id="IPR021309">
    <property type="entry name" value="YgaP-like_TM"/>
</dbReference>
<name>A0ABV0BM29_9HYPH</name>
<evidence type="ECO:0000259" key="2">
    <source>
        <dbReference type="PROSITE" id="PS50206"/>
    </source>
</evidence>
<feature type="transmembrane region" description="Helical" evidence="1">
    <location>
        <begin position="117"/>
        <end position="139"/>
    </location>
</feature>
<dbReference type="EMBL" id="JBBYXI010000005">
    <property type="protein sequence ID" value="MEN3931735.1"/>
    <property type="molecule type" value="Genomic_DNA"/>
</dbReference>
<dbReference type="Gene3D" id="6.10.140.1340">
    <property type="match status" value="1"/>
</dbReference>
<organism evidence="3 4">
    <name type="scientific">Hohaiivirga grylli</name>
    <dbReference type="NCBI Taxonomy" id="3133970"/>
    <lineage>
        <taxon>Bacteria</taxon>
        <taxon>Pseudomonadati</taxon>
        <taxon>Pseudomonadota</taxon>
        <taxon>Alphaproteobacteria</taxon>
        <taxon>Hyphomicrobiales</taxon>
        <taxon>Methylobacteriaceae</taxon>
        <taxon>Hohaiivirga</taxon>
    </lineage>
</organism>
<dbReference type="Proteomes" id="UP001418637">
    <property type="component" value="Unassembled WGS sequence"/>
</dbReference>
<gene>
    <name evidence="3" type="ORF">WJT86_11780</name>
</gene>
<evidence type="ECO:0000256" key="1">
    <source>
        <dbReference type="SAM" id="Phobius"/>
    </source>
</evidence>
<dbReference type="SMART" id="SM00450">
    <property type="entry name" value="RHOD"/>
    <property type="match status" value="1"/>
</dbReference>
<comment type="caution">
    <text evidence="3">The sequence shown here is derived from an EMBL/GenBank/DDBJ whole genome shotgun (WGS) entry which is preliminary data.</text>
</comment>
<keyword evidence="1" id="KW-0812">Transmembrane</keyword>
<keyword evidence="1" id="KW-1133">Transmembrane helix</keyword>
<evidence type="ECO:0000313" key="4">
    <source>
        <dbReference type="Proteomes" id="UP001418637"/>
    </source>
</evidence>
<sequence>MSILTVDAKTLQGWLANNEAVLVDVREPVEYATQHIPEAVSLPLSQVSMTSLPETDGRKLVLQCKGGARSMAACSSLQKQMPDAVFYSLADGIGGWLQIGGPVIGNGRKVLPLDRQVQLTIGIGLLLFSLLAWFVSPYFILGTGFFGLGLTFAGATGFCGLARLMALAPWNKMP</sequence>
<dbReference type="Pfam" id="PF11127">
    <property type="entry name" value="YgaP-like_TM"/>
    <property type="match status" value="1"/>
</dbReference>
<dbReference type="PROSITE" id="PS50206">
    <property type="entry name" value="RHODANESE_3"/>
    <property type="match status" value="1"/>
</dbReference>
<dbReference type="CDD" id="cd00158">
    <property type="entry name" value="RHOD"/>
    <property type="match status" value="1"/>
</dbReference>
<feature type="domain" description="Rhodanese" evidence="2">
    <location>
        <begin position="16"/>
        <end position="105"/>
    </location>
</feature>
<proteinExistence type="predicted"/>
<dbReference type="PANTHER" id="PTHR44086:SF10">
    <property type="entry name" value="THIOSULFATE SULFURTRANSFERASE_RHODANESE-LIKE DOMAIN-CONTAINING PROTEIN 3"/>
    <property type="match status" value="1"/>
</dbReference>
<dbReference type="Gene3D" id="3.40.250.10">
    <property type="entry name" value="Rhodanese-like domain"/>
    <property type="match status" value="1"/>
</dbReference>
<dbReference type="InterPro" id="IPR001763">
    <property type="entry name" value="Rhodanese-like_dom"/>
</dbReference>
<protein>
    <submittedName>
        <fullName evidence="3">Rhodanese-like domain-containing protein</fullName>
    </submittedName>
</protein>